<sequence length="140" mass="15229">MSIEDGPGDTLNPSEGLDSDEVRNDDGDEVVDPPEGWSEANKFGTTAREEKEGETLDQRLAEEEPDIVPEPPPETPVAVTPVDQLTEDLVDEVIDEEVEDEGTFKHAEVVDGVIVEDSRVDRGQIDGSPEDGDSIFPIVE</sequence>
<dbReference type="AlphaFoldDB" id="A0A2X4UFZ2"/>
<reference evidence="2 3" key="1">
    <citation type="submission" date="2018-06" db="EMBL/GenBank/DDBJ databases">
        <authorList>
            <consortium name="Pathogen Informatics"/>
            <person name="Doyle S."/>
        </authorList>
    </citation>
    <scope>NUCLEOTIDE SEQUENCE [LARGE SCALE GENOMIC DNA]</scope>
    <source>
        <strain evidence="2 3">NCTC10994</strain>
    </source>
</reference>
<feature type="compositionally biased region" description="Basic and acidic residues" evidence="1">
    <location>
        <begin position="47"/>
        <end position="62"/>
    </location>
</feature>
<organism evidence="2 3">
    <name type="scientific">Rhodococcus coprophilus</name>
    <dbReference type="NCBI Taxonomy" id="38310"/>
    <lineage>
        <taxon>Bacteria</taxon>
        <taxon>Bacillati</taxon>
        <taxon>Actinomycetota</taxon>
        <taxon>Actinomycetes</taxon>
        <taxon>Mycobacteriales</taxon>
        <taxon>Nocardiaceae</taxon>
        <taxon>Rhodococcus</taxon>
    </lineage>
</organism>
<evidence type="ECO:0000313" key="2">
    <source>
        <dbReference type="EMBL" id="SQI33462.1"/>
    </source>
</evidence>
<dbReference type="Proteomes" id="UP000249091">
    <property type="component" value="Chromosome 1"/>
</dbReference>
<evidence type="ECO:0000313" key="3">
    <source>
        <dbReference type="Proteomes" id="UP000249091"/>
    </source>
</evidence>
<dbReference type="RefSeq" id="WP_072701188.1">
    <property type="nucleotide sequence ID" value="NZ_JAFBBL010000001.1"/>
</dbReference>
<evidence type="ECO:0000256" key="1">
    <source>
        <dbReference type="SAM" id="MobiDB-lite"/>
    </source>
</evidence>
<name>A0A2X4UFZ2_9NOCA</name>
<feature type="region of interest" description="Disordered" evidence="1">
    <location>
        <begin position="120"/>
        <end position="140"/>
    </location>
</feature>
<gene>
    <name evidence="2" type="ORF">NCTC10994_02574</name>
</gene>
<protein>
    <submittedName>
        <fullName evidence="2">Uncharacterized protein</fullName>
    </submittedName>
</protein>
<dbReference type="STRING" id="1219011.GCA_001895045_02639"/>
<dbReference type="EMBL" id="LS483468">
    <property type="protein sequence ID" value="SQI33462.1"/>
    <property type="molecule type" value="Genomic_DNA"/>
</dbReference>
<feature type="region of interest" description="Disordered" evidence="1">
    <location>
        <begin position="1"/>
        <end position="81"/>
    </location>
</feature>
<dbReference type="KEGG" id="rcr:NCTC10994_02574"/>
<accession>A0A2X4UFZ2</accession>
<proteinExistence type="predicted"/>
<keyword evidence="3" id="KW-1185">Reference proteome</keyword>